<dbReference type="Proteomes" id="UP000634136">
    <property type="component" value="Unassembled WGS sequence"/>
</dbReference>
<evidence type="ECO:0000256" key="3">
    <source>
        <dbReference type="ARBA" id="ARBA00022692"/>
    </source>
</evidence>
<keyword evidence="7 9" id="KW-0472">Membrane</keyword>
<dbReference type="PANTHER" id="PTHR45631:SF202">
    <property type="entry name" value="SENESCENCE-INDUCED RECEPTOR-LIKE SERINE_THREONINE-PROTEIN KINASE"/>
    <property type="match status" value="1"/>
</dbReference>
<dbReference type="EMBL" id="JAAIUW010000001">
    <property type="protein sequence ID" value="KAF7843435.1"/>
    <property type="molecule type" value="Genomic_DNA"/>
</dbReference>
<dbReference type="GO" id="GO:0005524">
    <property type="term" value="F:ATP binding"/>
    <property type="evidence" value="ECO:0007669"/>
    <property type="project" value="UniProtKB-UniRule"/>
</dbReference>
<keyword evidence="8" id="KW-0067">ATP-binding</keyword>
<keyword evidence="12" id="KW-1185">Reference proteome</keyword>
<keyword evidence="2" id="KW-0433">Leucine-rich repeat</keyword>
<evidence type="ECO:0000259" key="10">
    <source>
        <dbReference type="Pfam" id="PF12819"/>
    </source>
</evidence>
<reference evidence="11" key="1">
    <citation type="submission" date="2020-09" db="EMBL/GenBank/DDBJ databases">
        <title>Genome-Enabled Discovery of Anthraquinone Biosynthesis in Senna tora.</title>
        <authorList>
            <person name="Kang S.-H."/>
            <person name="Pandey R.P."/>
            <person name="Lee C.-M."/>
            <person name="Sim J.-S."/>
            <person name="Jeong J.-T."/>
            <person name="Choi B.-S."/>
            <person name="Jung M."/>
            <person name="Ginzburg D."/>
            <person name="Zhao K."/>
            <person name="Won S.Y."/>
            <person name="Oh T.-J."/>
            <person name="Yu Y."/>
            <person name="Kim N.-H."/>
            <person name="Lee O.R."/>
            <person name="Lee T.-H."/>
            <person name="Bashyal P."/>
            <person name="Kim T.-S."/>
            <person name="Lee W.-H."/>
            <person name="Kawkins C."/>
            <person name="Kim C.-K."/>
            <person name="Kim J.S."/>
            <person name="Ahn B.O."/>
            <person name="Rhee S.Y."/>
            <person name="Sohng J.K."/>
        </authorList>
    </citation>
    <scope>NUCLEOTIDE SEQUENCE</scope>
    <source>
        <tissue evidence="11">Leaf</tissue>
    </source>
</reference>
<keyword evidence="5" id="KW-0677">Repeat</keyword>
<keyword evidence="3 9" id="KW-0812">Transmembrane</keyword>
<dbReference type="SUPFAM" id="SSF56112">
    <property type="entry name" value="Protein kinase-like (PK-like)"/>
    <property type="match status" value="1"/>
</dbReference>
<name>A0A835CKH8_9FABA</name>
<keyword evidence="11" id="KW-0675">Receptor</keyword>
<dbReference type="InterPro" id="IPR032675">
    <property type="entry name" value="LRR_dom_sf"/>
</dbReference>
<keyword evidence="6 9" id="KW-1133">Transmembrane helix</keyword>
<organism evidence="11 12">
    <name type="scientific">Senna tora</name>
    <dbReference type="NCBI Taxonomy" id="362788"/>
    <lineage>
        <taxon>Eukaryota</taxon>
        <taxon>Viridiplantae</taxon>
        <taxon>Streptophyta</taxon>
        <taxon>Embryophyta</taxon>
        <taxon>Tracheophyta</taxon>
        <taxon>Spermatophyta</taxon>
        <taxon>Magnoliopsida</taxon>
        <taxon>eudicotyledons</taxon>
        <taxon>Gunneridae</taxon>
        <taxon>Pentapetalae</taxon>
        <taxon>rosids</taxon>
        <taxon>fabids</taxon>
        <taxon>Fabales</taxon>
        <taxon>Fabaceae</taxon>
        <taxon>Caesalpinioideae</taxon>
        <taxon>Cassia clade</taxon>
        <taxon>Senna</taxon>
    </lineage>
</organism>
<dbReference type="InterPro" id="IPR024788">
    <property type="entry name" value="Malectin-like_Carb-bd_dom"/>
</dbReference>
<dbReference type="Gene3D" id="3.30.200.20">
    <property type="entry name" value="Phosphorylase Kinase, domain 1"/>
    <property type="match status" value="1"/>
</dbReference>
<dbReference type="FunFam" id="3.80.10.10:FF:000129">
    <property type="entry name" value="Leucine-rich repeat receptor-like kinase"/>
    <property type="match status" value="1"/>
</dbReference>
<comment type="caution">
    <text evidence="11">The sequence shown here is derived from an EMBL/GenBank/DDBJ whole genome shotgun (WGS) entry which is preliminary data.</text>
</comment>
<dbReference type="PANTHER" id="PTHR45631">
    <property type="entry name" value="OS07G0107800 PROTEIN-RELATED"/>
    <property type="match status" value="1"/>
</dbReference>
<evidence type="ECO:0000256" key="7">
    <source>
        <dbReference type="ARBA" id="ARBA00023136"/>
    </source>
</evidence>
<accession>A0A835CKH8</accession>
<dbReference type="PROSITE" id="PS00107">
    <property type="entry name" value="PROTEIN_KINASE_ATP"/>
    <property type="match status" value="1"/>
</dbReference>
<keyword evidence="11" id="KW-0418">Kinase</keyword>
<feature type="binding site" evidence="8">
    <location>
        <position position="365"/>
    </location>
    <ligand>
        <name>ATP</name>
        <dbReference type="ChEBI" id="CHEBI:30616"/>
    </ligand>
</feature>
<evidence type="ECO:0000256" key="5">
    <source>
        <dbReference type="ARBA" id="ARBA00022737"/>
    </source>
</evidence>
<protein>
    <submittedName>
        <fullName evidence="11">LRR receptor-like serine/threonine-protein kinase IOS1</fullName>
    </submittedName>
</protein>
<feature type="domain" description="Malectin-like" evidence="10">
    <location>
        <begin position="1"/>
        <end position="105"/>
    </location>
</feature>
<dbReference type="Gene3D" id="3.80.10.10">
    <property type="entry name" value="Ribonuclease Inhibitor"/>
    <property type="match status" value="1"/>
</dbReference>
<evidence type="ECO:0000256" key="9">
    <source>
        <dbReference type="SAM" id="Phobius"/>
    </source>
</evidence>
<dbReference type="InterPro" id="IPR017441">
    <property type="entry name" value="Protein_kinase_ATP_BS"/>
</dbReference>
<evidence type="ECO:0000313" key="11">
    <source>
        <dbReference type="EMBL" id="KAF7843435.1"/>
    </source>
</evidence>
<dbReference type="GO" id="GO:0016020">
    <property type="term" value="C:membrane"/>
    <property type="evidence" value="ECO:0007669"/>
    <property type="project" value="UniProtKB-SubCell"/>
</dbReference>
<sequence length="384" mass="41964">MSTAATPVNVSAPMLVWWEPSDPKDQFYVYMHFAELQVLQQNETRSFNITVNGKPFYDNLVPKYQTTTTVYSQSATSGEQIQFLLQMTENSTLPPFLNAIEIYTVKDFSQSETDQGDVDAITTIQSTYGVTRNWQGDPCGPIAYMWNGLNCTYNGDNPPRITSLDLSSSGLTGQIDASISELTMLEKLDLSNNSLTGPVPDFLSQLQNLKILNLENNNFTGTVPSALVQKSNTGSLSLSVGENPNLLCGSASCNSVAVKEEKKKTNIVIPIVASVAGFLVLVVIIVVVIFCFCRPRTGQPTVTAAKSLKKPSLELTVGKGIDSNKQQFSYEEVKSITSNFGRELGKGGFGTVFLGYIGKTQVAVKMLSPSSHSHWYLQFQAEVL</sequence>
<evidence type="ECO:0000256" key="2">
    <source>
        <dbReference type="ARBA" id="ARBA00022614"/>
    </source>
</evidence>
<dbReference type="InterPro" id="IPR001611">
    <property type="entry name" value="Leu-rich_rpt"/>
</dbReference>
<proteinExistence type="predicted"/>
<keyword evidence="4" id="KW-0732">Signal</keyword>
<dbReference type="OrthoDB" id="1434416at2759"/>
<dbReference type="SUPFAM" id="SSF52058">
    <property type="entry name" value="L domain-like"/>
    <property type="match status" value="1"/>
</dbReference>
<evidence type="ECO:0000256" key="8">
    <source>
        <dbReference type="PROSITE-ProRule" id="PRU10141"/>
    </source>
</evidence>
<evidence type="ECO:0000256" key="6">
    <source>
        <dbReference type="ARBA" id="ARBA00022989"/>
    </source>
</evidence>
<dbReference type="InterPro" id="IPR011009">
    <property type="entry name" value="Kinase-like_dom_sf"/>
</dbReference>
<dbReference type="GO" id="GO:0016301">
    <property type="term" value="F:kinase activity"/>
    <property type="evidence" value="ECO:0007669"/>
    <property type="project" value="UniProtKB-KW"/>
</dbReference>
<evidence type="ECO:0000256" key="4">
    <source>
        <dbReference type="ARBA" id="ARBA00022729"/>
    </source>
</evidence>
<dbReference type="PRINTS" id="PR00019">
    <property type="entry name" value="LEURICHRPT"/>
</dbReference>
<comment type="subcellular location">
    <subcellularLocation>
        <location evidence="1">Membrane</location>
        <topology evidence="1">Single-pass membrane protein</topology>
    </subcellularLocation>
</comment>
<keyword evidence="11" id="KW-0808">Transferase</keyword>
<evidence type="ECO:0000313" key="12">
    <source>
        <dbReference type="Proteomes" id="UP000634136"/>
    </source>
</evidence>
<evidence type="ECO:0000256" key="1">
    <source>
        <dbReference type="ARBA" id="ARBA00004167"/>
    </source>
</evidence>
<keyword evidence="8" id="KW-0547">Nucleotide-binding</keyword>
<feature type="transmembrane region" description="Helical" evidence="9">
    <location>
        <begin position="267"/>
        <end position="292"/>
    </location>
</feature>
<dbReference type="Pfam" id="PF13855">
    <property type="entry name" value="LRR_8"/>
    <property type="match status" value="1"/>
</dbReference>
<gene>
    <name evidence="11" type="ORF">G2W53_000340</name>
</gene>
<dbReference type="AlphaFoldDB" id="A0A835CKH8"/>
<dbReference type="Pfam" id="PF12819">
    <property type="entry name" value="Malectin_like"/>
    <property type="match status" value="1"/>
</dbReference>